<reference evidence="2" key="2">
    <citation type="submission" date="2023-05" db="EMBL/GenBank/DDBJ databases">
        <authorList>
            <consortium name="Lawrence Berkeley National Laboratory"/>
            <person name="Steindorff A."/>
            <person name="Hensen N."/>
            <person name="Bonometti L."/>
            <person name="Westerberg I."/>
            <person name="Brannstrom I.O."/>
            <person name="Guillou S."/>
            <person name="Cros-Aarteil S."/>
            <person name="Calhoun S."/>
            <person name="Haridas S."/>
            <person name="Kuo A."/>
            <person name="Mondo S."/>
            <person name="Pangilinan J."/>
            <person name="Riley R."/>
            <person name="Labutti K."/>
            <person name="Andreopoulos B."/>
            <person name="Lipzen A."/>
            <person name="Chen C."/>
            <person name="Yanf M."/>
            <person name="Daum C."/>
            <person name="Ng V."/>
            <person name="Clum A."/>
            <person name="Ohm R."/>
            <person name="Martin F."/>
            <person name="Silar P."/>
            <person name="Natvig D."/>
            <person name="Lalanne C."/>
            <person name="Gautier V."/>
            <person name="Ament-Velasquez S.L."/>
            <person name="Kruys A."/>
            <person name="Hutchinson M.I."/>
            <person name="Powell A.J."/>
            <person name="Barry K."/>
            <person name="Miller A.N."/>
            <person name="Grigoriev I.V."/>
            <person name="Debuchy R."/>
            <person name="Gladieux P."/>
            <person name="Thoren M.H."/>
            <person name="Johannesson H."/>
        </authorList>
    </citation>
    <scope>NUCLEOTIDE SEQUENCE</scope>
    <source>
        <strain evidence="2">PSN293</strain>
    </source>
</reference>
<keyword evidence="3" id="KW-1185">Reference proteome</keyword>
<evidence type="ECO:0000313" key="3">
    <source>
        <dbReference type="Proteomes" id="UP001301769"/>
    </source>
</evidence>
<organism evidence="2 3">
    <name type="scientific">Rhypophila decipiens</name>
    <dbReference type="NCBI Taxonomy" id="261697"/>
    <lineage>
        <taxon>Eukaryota</taxon>
        <taxon>Fungi</taxon>
        <taxon>Dikarya</taxon>
        <taxon>Ascomycota</taxon>
        <taxon>Pezizomycotina</taxon>
        <taxon>Sordariomycetes</taxon>
        <taxon>Sordariomycetidae</taxon>
        <taxon>Sordariales</taxon>
        <taxon>Naviculisporaceae</taxon>
        <taxon>Rhypophila</taxon>
    </lineage>
</organism>
<dbReference type="EMBL" id="MU858058">
    <property type="protein sequence ID" value="KAK4217718.1"/>
    <property type="molecule type" value="Genomic_DNA"/>
</dbReference>
<evidence type="ECO:0000256" key="1">
    <source>
        <dbReference type="SAM" id="SignalP"/>
    </source>
</evidence>
<accession>A0AAN7BBD7</accession>
<comment type="caution">
    <text evidence="2">The sequence shown here is derived from an EMBL/GenBank/DDBJ whole genome shotgun (WGS) entry which is preliminary data.</text>
</comment>
<gene>
    <name evidence="2" type="ORF">QBC37DRAFT_414461</name>
</gene>
<proteinExistence type="predicted"/>
<feature type="signal peptide" evidence="1">
    <location>
        <begin position="1"/>
        <end position="17"/>
    </location>
</feature>
<reference evidence="2" key="1">
    <citation type="journal article" date="2023" name="Mol. Phylogenet. Evol.">
        <title>Genome-scale phylogeny and comparative genomics of the fungal order Sordariales.</title>
        <authorList>
            <person name="Hensen N."/>
            <person name="Bonometti L."/>
            <person name="Westerberg I."/>
            <person name="Brannstrom I.O."/>
            <person name="Guillou S."/>
            <person name="Cros-Aarteil S."/>
            <person name="Calhoun S."/>
            <person name="Haridas S."/>
            <person name="Kuo A."/>
            <person name="Mondo S."/>
            <person name="Pangilinan J."/>
            <person name="Riley R."/>
            <person name="LaButti K."/>
            <person name="Andreopoulos B."/>
            <person name="Lipzen A."/>
            <person name="Chen C."/>
            <person name="Yan M."/>
            <person name="Daum C."/>
            <person name="Ng V."/>
            <person name="Clum A."/>
            <person name="Steindorff A."/>
            <person name="Ohm R.A."/>
            <person name="Martin F."/>
            <person name="Silar P."/>
            <person name="Natvig D.O."/>
            <person name="Lalanne C."/>
            <person name="Gautier V."/>
            <person name="Ament-Velasquez S.L."/>
            <person name="Kruys A."/>
            <person name="Hutchinson M.I."/>
            <person name="Powell A.J."/>
            <person name="Barry K."/>
            <person name="Miller A.N."/>
            <person name="Grigoriev I.V."/>
            <person name="Debuchy R."/>
            <person name="Gladieux P."/>
            <person name="Hiltunen Thoren M."/>
            <person name="Johannesson H."/>
        </authorList>
    </citation>
    <scope>NUCLEOTIDE SEQUENCE</scope>
    <source>
        <strain evidence="2">PSN293</strain>
    </source>
</reference>
<feature type="chain" id="PRO_5042911352" evidence="1">
    <location>
        <begin position="18"/>
        <end position="77"/>
    </location>
</feature>
<keyword evidence="1" id="KW-0732">Signal</keyword>
<name>A0AAN7BBD7_9PEZI</name>
<dbReference type="AlphaFoldDB" id="A0AAN7BBD7"/>
<dbReference type="Proteomes" id="UP001301769">
    <property type="component" value="Unassembled WGS sequence"/>
</dbReference>
<sequence>MPLQVALFITPFLFFKAAEILWGLEPQFTKRDLFSDKRNLKAPDGIKCHLSDLCKVASGRATVTLSCQLQETKPGSY</sequence>
<evidence type="ECO:0000313" key="2">
    <source>
        <dbReference type="EMBL" id="KAK4217718.1"/>
    </source>
</evidence>
<protein>
    <submittedName>
        <fullName evidence="2">Uncharacterized protein</fullName>
    </submittedName>
</protein>